<comment type="caution">
    <text evidence="1">The sequence shown here is derived from an EMBL/GenBank/DDBJ whole genome shotgun (WGS) entry which is preliminary data.</text>
</comment>
<accession>A0A2W5S1K4</accession>
<protein>
    <submittedName>
        <fullName evidence="1">Uncharacterized protein</fullName>
    </submittedName>
</protein>
<dbReference type="Proteomes" id="UP000249282">
    <property type="component" value="Unassembled WGS sequence"/>
</dbReference>
<name>A0A2W5S1K4_ACIJO</name>
<evidence type="ECO:0000313" key="2">
    <source>
        <dbReference type="Proteomes" id="UP000249282"/>
    </source>
</evidence>
<sequence length="21" mass="2460">MQRFCLPLSDWNTSKVNIHIG</sequence>
<dbReference type="AlphaFoldDB" id="A0A2W5S1K4"/>
<evidence type="ECO:0000313" key="1">
    <source>
        <dbReference type="EMBL" id="PZQ92855.1"/>
    </source>
</evidence>
<organism evidence="1 2">
    <name type="scientific">Acinetobacter johnsonii</name>
    <dbReference type="NCBI Taxonomy" id="40214"/>
    <lineage>
        <taxon>Bacteria</taxon>
        <taxon>Pseudomonadati</taxon>
        <taxon>Pseudomonadota</taxon>
        <taxon>Gammaproteobacteria</taxon>
        <taxon>Moraxellales</taxon>
        <taxon>Moraxellaceae</taxon>
        <taxon>Acinetobacter</taxon>
    </lineage>
</organism>
<proteinExistence type="predicted"/>
<dbReference type="EMBL" id="QFQJ01000012">
    <property type="protein sequence ID" value="PZQ92855.1"/>
    <property type="molecule type" value="Genomic_DNA"/>
</dbReference>
<reference evidence="1 2" key="1">
    <citation type="submission" date="2017-11" db="EMBL/GenBank/DDBJ databases">
        <title>Infants hospitalized years apart are colonized by the same room-sourced microbial strains.</title>
        <authorList>
            <person name="Brooks B."/>
            <person name="Olm M.R."/>
            <person name="Firek B.A."/>
            <person name="Baker R."/>
            <person name="Thomas B.C."/>
            <person name="Morowitz M.J."/>
            <person name="Banfield J.F."/>
        </authorList>
    </citation>
    <scope>NUCLEOTIDE SEQUENCE [LARGE SCALE GENOMIC DNA]</scope>
    <source>
        <strain evidence="1">S2_003_000_R3_20</strain>
    </source>
</reference>
<gene>
    <name evidence="1" type="ORF">DI542_04195</name>
</gene>